<dbReference type="GO" id="GO:0008757">
    <property type="term" value="F:S-adenosylmethionine-dependent methyltransferase activity"/>
    <property type="evidence" value="ECO:0007669"/>
    <property type="project" value="UniProtKB-UniRule"/>
</dbReference>
<dbReference type="PANTHER" id="PTHR40703">
    <property type="entry name" value="TRNA (PSEUDOURIDINE(54)-N(1))-METHYLTRANSFERASE"/>
    <property type="match status" value="1"/>
</dbReference>
<evidence type="ECO:0000313" key="8">
    <source>
        <dbReference type="Proteomes" id="UP001218895"/>
    </source>
</evidence>
<comment type="subcellular location">
    <subcellularLocation>
        <location evidence="6">Cytoplasm</location>
    </subcellularLocation>
</comment>
<dbReference type="Proteomes" id="UP001218895">
    <property type="component" value="Chromosome"/>
</dbReference>
<dbReference type="Pfam" id="PF04013">
    <property type="entry name" value="Methyltrn_RNA_2"/>
    <property type="match status" value="1"/>
</dbReference>
<dbReference type="KEGG" id="manq:L1994_03990"/>
<evidence type="ECO:0000256" key="6">
    <source>
        <dbReference type="HAMAP-Rule" id="MF_00587"/>
    </source>
</evidence>
<gene>
    <name evidence="6 7" type="primary">trmY</name>
    <name evidence="7" type="ORF">L1994_03990</name>
</gene>
<dbReference type="GO" id="GO:0008175">
    <property type="term" value="F:tRNA methyltransferase activity"/>
    <property type="evidence" value="ECO:0007669"/>
    <property type="project" value="UniProtKB-UniRule"/>
</dbReference>
<keyword evidence="5 6" id="KW-0819">tRNA processing</keyword>
<evidence type="ECO:0000256" key="5">
    <source>
        <dbReference type="ARBA" id="ARBA00022694"/>
    </source>
</evidence>
<comment type="similarity">
    <text evidence="6">Belongs to the methyltransferase superfamily. TrmY family.</text>
</comment>
<dbReference type="InterPro" id="IPR029026">
    <property type="entry name" value="tRNA_m1G_MTases_N"/>
</dbReference>
<evidence type="ECO:0000313" key="7">
    <source>
        <dbReference type="EMBL" id="WFN37963.1"/>
    </source>
</evidence>
<comment type="function">
    <text evidence="6">Specifically catalyzes the N1-methylation of pseudouridine at position 54 (Psi54) in tRNAs.</text>
</comment>
<dbReference type="AlphaFoldDB" id="A0AAF0JUK3"/>
<keyword evidence="8" id="KW-1185">Reference proteome</keyword>
<evidence type="ECO:0000256" key="2">
    <source>
        <dbReference type="ARBA" id="ARBA00022603"/>
    </source>
</evidence>
<sequence>MKRFIITGHKATTSGEFSLNDMPGSAGRMDVLCRSVNSCFFLSHSLREDVWCYLILLGEPNPPITILIKGNEVKRLNPDERSTGALIKKALTLPCGEKFRESTPGVYIRKGGLKTLLEEIDVTILDENGEDIRDIQNVPDSYLLSDHLNFTDEETELIIDLPKISAGPKVMHADHTITVILNEFDRRKL</sequence>
<name>A0AAF0JUK3_9EURY</name>
<dbReference type="PANTHER" id="PTHR40703:SF1">
    <property type="entry name" value="TRNA (PSEUDOURIDINE(54)-N(1))-METHYLTRANSFERASE"/>
    <property type="match status" value="1"/>
</dbReference>
<dbReference type="GO" id="GO:0030488">
    <property type="term" value="P:tRNA methylation"/>
    <property type="evidence" value="ECO:0007669"/>
    <property type="project" value="UniProtKB-UniRule"/>
</dbReference>
<keyword evidence="1 6" id="KW-0963">Cytoplasm</keyword>
<reference evidence="7" key="1">
    <citation type="submission" date="2022-01" db="EMBL/GenBank/DDBJ databases">
        <title>Complete genome of Methanomicrobium antiquum DSM 21220.</title>
        <authorList>
            <person name="Chen S.-C."/>
            <person name="You Y.-T."/>
            <person name="Zhou Y.-Z."/>
            <person name="Lai M.-C."/>
        </authorList>
    </citation>
    <scope>NUCLEOTIDE SEQUENCE</scope>
    <source>
        <strain evidence="7">DSM 21220</strain>
    </source>
</reference>
<keyword evidence="3 6" id="KW-0808">Transferase</keyword>
<dbReference type="SUPFAM" id="SSF75217">
    <property type="entry name" value="alpha/beta knot"/>
    <property type="match status" value="1"/>
</dbReference>
<dbReference type="CDD" id="cd18087">
    <property type="entry name" value="TrmY-like"/>
    <property type="match status" value="1"/>
</dbReference>
<evidence type="ECO:0000256" key="4">
    <source>
        <dbReference type="ARBA" id="ARBA00022691"/>
    </source>
</evidence>
<dbReference type="InterPro" id="IPR029028">
    <property type="entry name" value="Alpha/beta_knot_MTases"/>
</dbReference>
<comment type="subunit">
    <text evidence="6">Homodimer.</text>
</comment>
<proteinExistence type="inferred from homology"/>
<evidence type="ECO:0000256" key="3">
    <source>
        <dbReference type="ARBA" id="ARBA00022679"/>
    </source>
</evidence>
<evidence type="ECO:0000256" key="1">
    <source>
        <dbReference type="ARBA" id="ARBA00022490"/>
    </source>
</evidence>
<dbReference type="EMBL" id="CP091092">
    <property type="protein sequence ID" value="WFN37963.1"/>
    <property type="molecule type" value="Genomic_DNA"/>
</dbReference>
<accession>A0AAF0JUK3</accession>
<dbReference type="InterPro" id="IPR007158">
    <property type="entry name" value="TrmY"/>
</dbReference>
<dbReference type="HAMAP" id="MF_00587">
    <property type="entry name" value="tRNA_methyltr_TrmY"/>
    <property type="match status" value="1"/>
</dbReference>
<keyword evidence="2 6" id="KW-0489">Methyltransferase</keyword>
<dbReference type="Gene3D" id="3.40.1280.10">
    <property type="match status" value="1"/>
</dbReference>
<dbReference type="GeneID" id="79949530"/>
<comment type="caution">
    <text evidence="6">Lacks conserved residue(s) required for the propagation of feature annotation.</text>
</comment>
<dbReference type="EC" id="2.1.1.257" evidence="6"/>
<protein>
    <recommendedName>
        <fullName evidence="6">tRNA (pseudouridine(54)-N(1))-methyltransferase</fullName>
        <ecNumber evidence="6">2.1.1.257</ecNumber>
    </recommendedName>
</protein>
<comment type="catalytic activity">
    <reaction evidence="6">
        <text>pseudouridine(54) in tRNA + S-adenosyl-L-methionine = N(1)-methylpseudouridine(54) in tRNA + S-adenosyl-L-homocysteine + H(+)</text>
        <dbReference type="Rhea" id="RHEA:55292"/>
        <dbReference type="Rhea" id="RHEA-COMP:14140"/>
        <dbReference type="Rhea" id="RHEA-COMP:14141"/>
        <dbReference type="ChEBI" id="CHEBI:15378"/>
        <dbReference type="ChEBI" id="CHEBI:57856"/>
        <dbReference type="ChEBI" id="CHEBI:59789"/>
        <dbReference type="ChEBI" id="CHEBI:65314"/>
        <dbReference type="ChEBI" id="CHEBI:74890"/>
        <dbReference type="EC" id="2.1.1.257"/>
    </reaction>
</comment>
<organism evidence="7 8">
    <name type="scientific">Methanomicrobium antiquum</name>
    <dbReference type="NCBI Taxonomy" id="487686"/>
    <lineage>
        <taxon>Archaea</taxon>
        <taxon>Methanobacteriati</taxon>
        <taxon>Methanobacteriota</taxon>
        <taxon>Stenosarchaea group</taxon>
        <taxon>Methanomicrobia</taxon>
        <taxon>Methanomicrobiales</taxon>
        <taxon>Methanomicrobiaceae</taxon>
        <taxon>Methanomicrobium</taxon>
    </lineage>
</organism>
<dbReference type="NCBIfam" id="NF002560">
    <property type="entry name" value="PRK02135.1"/>
    <property type="match status" value="1"/>
</dbReference>
<dbReference type="GO" id="GO:0005737">
    <property type="term" value="C:cytoplasm"/>
    <property type="evidence" value="ECO:0007669"/>
    <property type="project" value="UniProtKB-SubCell"/>
</dbReference>
<dbReference type="RefSeq" id="WP_278100799.1">
    <property type="nucleotide sequence ID" value="NZ_CP091092.1"/>
</dbReference>
<keyword evidence="4 6" id="KW-0949">S-adenosyl-L-methionine</keyword>
<feature type="binding site" evidence="6">
    <location>
        <position position="125"/>
    </location>
    <ligand>
        <name>S-adenosyl-L-methionine</name>
        <dbReference type="ChEBI" id="CHEBI:59789"/>
    </ligand>
</feature>